<dbReference type="EMBL" id="JAAGWQ010000006">
    <property type="protein sequence ID" value="KAF5680307.1"/>
    <property type="molecule type" value="Genomic_DNA"/>
</dbReference>
<accession>A0A8H5U2W8</accession>
<evidence type="ECO:0000313" key="2">
    <source>
        <dbReference type="Proteomes" id="UP000567885"/>
    </source>
</evidence>
<reference evidence="1 2" key="1">
    <citation type="submission" date="2020-05" db="EMBL/GenBank/DDBJ databases">
        <title>Identification and distribution of gene clusters putatively required for synthesis of sphingolipid metabolism inhibitors in phylogenetically diverse species of the filamentous fungus Fusarium.</title>
        <authorList>
            <person name="Kim H.-S."/>
            <person name="Busman M."/>
            <person name="Brown D.W."/>
            <person name="Divon H."/>
            <person name="Uhlig S."/>
            <person name="Proctor R.H."/>
        </authorList>
    </citation>
    <scope>NUCLEOTIDE SEQUENCE [LARGE SCALE GENOMIC DNA]</scope>
    <source>
        <strain evidence="1 2">NRRL 20693</strain>
    </source>
</reference>
<organism evidence="1 2">
    <name type="scientific">Fusarium heterosporum</name>
    <dbReference type="NCBI Taxonomy" id="42747"/>
    <lineage>
        <taxon>Eukaryota</taxon>
        <taxon>Fungi</taxon>
        <taxon>Dikarya</taxon>
        <taxon>Ascomycota</taxon>
        <taxon>Pezizomycotina</taxon>
        <taxon>Sordariomycetes</taxon>
        <taxon>Hypocreomycetidae</taxon>
        <taxon>Hypocreales</taxon>
        <taxon>Nectriaceae</taxon>
        <taxon>Fusarium</taxon>
        <taxon>Fusarium heterosporum species complex</taxon>
    </lineage>
</organism>
<evidence type="ECO:0000313" key="1">
    <source>
        <dbReference type="EMBL" id="KAF5680307.1"/>
    </source>
</evidence>
<comment type="caution">
    <text evidence="1">The sequence shown here is derived from an EMBL/GenBank/DDBJ whole genome shotgun (WGS) entry which is preliminary data.</text>
</comment>
<dbReference type="Proteomes" id="UP000567885">
    <property type="component" value="Unassembled WGS sequence"/>
</dbReference>
<name>A0A8H5U2W8_FUSHE</name>
<dbReference type="AlphaFoldDB" id="A0A8H5U2W8"/>
<protein>
    <submittedName>
        <fullName evidence="1">Gtpase-activator for ras gtpase</fullName>
    </submittedName>
</protein>
<dbReference type="OrthoDB" id="4864073at2759"/>
<gene>
    <name evidence="1" type="ORF">FHETE_432</name>
</gene>
<keyword evidence="2" id="KW-1185">Reference proteome</keyword>
<sequence length="145" mass="16531">MKVSRSPGLRIVHFHRNPSTLWNYRLDLEGVVPESLLIAHDAQRDIEELLDEVSATVGHAVEIEAIRDPQTFVDMPDHNDLPVEDITFITFDGCTAYQPCHKDIDLLNVFDPLRTIEGNPDPMFRAAREWSCIVQAREGLPKDVR</sequence>
<proteinExistence type="predicted"/>